<evidence type="ECO:0000259" key="2">
    <source>
        <dbReference type="PROSITE" id="PS50110"/>
    </source>
</evidence>
<keyword evidence="4" id="KW-1185">Reference proteome</keyword>
<feature type="domain" description="Response regulatory" evidence="2">
    <location>
        <begin position="4"/>
        <end position="132"/>
    </location>
</feature>
<dbReference type="RefSeq" id="WP_073371645.1">
    <property type="nucleotide sequence ID" value="NZ_FQWB01000008.1"/>
</dbReference>
<dbReference type="Pfam" id="PF00072">
    <property type="entry name" value="Response_reg"/>
    <property type="match status" value="1"/>
</dbReference>
<dbReference type="Gene3D" id="3.40.50.2300">
    <property type="match status" value="1"/>
</dbReference>
<dbReference type="InterPro" id="IPR052893">
    <property type="entry name" value="TCS_response_regulator"/>
</dbReference>
<name>A0A1M5NFK9_9FLAO</name>
<dbReference type="Proteomes" id="UP000184516">
    <property type="component" value="Unassembled WGS sequence"/>
</dbReference>
<dbReference type="STRING" id="468056.SAMN05443549_10818"/>
<dbReference type="InterPro" id="IPR011006">
    <property type="entry name" value="CheY-like_superfamily"/>
</dbReference>
<feature type="modified residue" description="4-aspartylphosphate" evidence="1">
    <location>
        <position position="63"/>
    </location>
</feature>
<organism evidence="3 4">
    <name type="scientific">Flavobacterium fluvii</name>
    <dbReference type="NCBI Taxonomy" id="468056"/>
    <lineage>
        <taxon>Bacteria</taxon>
        <taxon>Pseudomonadati</taxon>
        <taxon>Bacteroidota</taxon>
        <taxon>Flavobacteriia</taxon>
        <taxon>Flavobacteriales</taxon>
        <taxon>Flavobacteriaceae</taxon>
        <taxon>Flavobacterium</taxon>
    </lineage>
</organism>
<gene>
    <name evidence="3" type="ORF">SAMN05443549_10818</name>
</gene>
<dbReference type="GO" id="GO:0000160">
    <property type="term" value="P:phosphorelay signal transduction system"/>
    <property type="evidence" value="ECO:0007669"/>
    <property type="project" value="InterPro"/>
</dbReference>
<dbReference type="SMART" id="SM00448">
    <property type="entry name" value="REC"/>
    <property type="match status" value="1"/>
</dbReference>
<keyword evidence="1" id="KW-0597">Phosphoprotein</keyword>
<evidence type="ECO:0000313" key="3">
    <source>
        <dbReference type="EMBL" id="SHG88320.1"/>
    </source>
</evidence>
<dbReference type="PROSITE" id="PS50110">
    <property type="entry name" value="RESPONSE_REGULATORY"/>
    <property type="match status" value="1"/>
</dbReference>
<dbReference type="PANTHER" id="PTHR44520:SF2">
    <property type="entry name" value="RESPONSE REGULATOR RCP1"/>
    <property type="match status" value="1"/>
</dbReference>
<protein>
    <submittedName>
        <fullName evidence="3">Response regulator receiver domain-containing protein</fullName>
    </submittedName>
</protein>
<reference evidence="4" key="1">
    <citation type="submission" date="2016-11" db="EMBL/GenBank/DDBJ databases">
        <authorList>
            <person name="Varghese N."/>
            <person name="Submissions S."/>
        </authorList>
    </citation>
    <scope>NUCLEOTIDE SEQUENCE [LARGE SCALE GENOMIC DNA]</scope>
    <source>
        <strain evidence="4">DSM 19978</strain>
    </source>
</reference>
<sequence>MKKIIWVIDDDFIYQTIIKKLIQKSEVYSESFPFPNGNEAINALKKILEGDNNNNFPDIILLDINMPILDGWEFMDEFQSLKSKINKKINIYIVSSSIAVEDKKKAESYGEIMRYMSKPVSVDVLVELASKE</sequence>
<dbReference type="SUPFAM" id="SSF52172">
    <property type="entry name" value="CheY-like"/>
    <property type="match status" value="1"/>
</dbReference>
<dbReference type="OrthoDB" id="673128at2"/>
<dbReference type="AlphaFoldDB" id="A0A1M5NFK9"/>
<dbReference type="PANTHER" id="PTHR44520">
    <property type="entry name" value="RESPONSE REGULATOR RCP1-RELATED"/>
    <property type="match status" value="1"/>
</dbReference>
<accession>A0A1M5NFK9</accession>
<proteinExistence type="predicted"/>
<dbReference type="EMBL" id="FQWB01000008">
    <property type="protein sequence ID" value="SHG88320.1"/>
    <property type="molecule type" value="Genomic_DNA"/>
</dbReference>
<evidence type="ECO:0000313" key="4">
    <source>
        <dbReference type="Proteomes" id="UP000184516"/>
    </source>
</evidence>
<dbReference type="InterPro" id="IPR001789">
    <property type="entry name" value="Sig_transdc_resp-reg_receiver"/>
</dbReference>
<evidence type="ECO:0000256" key="1">
    <source>
        <dbReference type="PROSITE-ProRule" id="PRU00169"/>
    </source>
</evidence>